<evidence type="ECO:0000259" key="1">
    <source>
        <dbReference type="PROSITE" id="PS51387"/>
    </source>
</evidence>
<dbReference type="SUPFAM" id="SSF56176">
    <property type="entry name" value="FAD-binding/transporter-associated domain-like"/>
    <property type="match status" value="1"/>
</dbReference>
<dbReference type="OrthoDB" id="9814706at2"/>
<dbReference type="AlphaFoldDB" id="A0A3N0EF30"/>
<dbReference type="PANTHER" id="PTHR42659:SF1">
    <property type="entry name" value="OXIDOREDUCTASE"/>
    <property type="match status" value="1"/>
</dbReference>
<dbReference type="InterPro" id="IPR036318">
    <property type="entry name" value="FAD-bd_PCMH-like_sf"/>
</dbReference>
<dbReference type="EMBL" id="RJMB01000003">
    <property type="protein sequence ID" value="RNL86480.1"/>
    <property type="molecule type" value="Genomic_DNA"/>
</dbReference>
<sequence length="315" mass="32429">MTTPTTVHAATEALASHAGRARAGGTDVVALAHARRVEGPFVDLHRLTELRGISRRPDGSTLVGATTTIAEVAADATLRAHYPALVATAGALATPQIRAVATVGGNLLQRNRCSYYRNPAFSCLQSGGDTCPAREGEHQHAAVIDQGPCVAPHPSSMAVALLAHEASAHLADGGSVPVAELYDGTDPTRDHQLSPGRLVTGIELPPPVPGEAAAHHRATARSRAEWPLVEAVARLSISDGVISGAVVAVGAVARSPVRLTEVEDALVNSPVSDGPPPAALAGITGLCSPLPGNGYKVELLRATVTEVLERALRQD</sequence>
<dbReference type="PROSITE" id="PS51387">
    <property type="entry name" value="FAD_PCMH"/>
    <property type="match status" value="1"/>
</dbReference>
<proteinExistence type="predicted"/>
<comment type="caution">
    <text evidence="2">The sequence shown here is derived from an EMBL/GenBank/DDBJ whole genome shotgun (WGS) entry which is preliminary data.</text>
</comment>
<dbReference type="InterPro" id="IPR016166">
    <property type="entry name" value="FAD-bd_PCMH"/>
</dbReference>
<dbReference type="Gene3D" id="3.30.465.10">
    <property type="match status" value="2"/>
</dbReference>
<dbReference type="InterPro" id="IPR005107">
    <property type="entry name" value="CO_DH_flav_C"/>
</dbReference>
<dbReference type="RefSeq" id="WP_123200005.1">
    <property type="nucleotide sequence ID" value="NZ_RJMB01000003.1"/>
</dbReference>
<dbReference type="SMART" id="SM01092">
    <property type="entry name" value="CO_deh_flav_C"/>
    <property type="match status" value="1"/>
</dbReference>
<dbReference type="InterPro" id="IPR002346">
    <property type="entry name" value="Mopterin_DH_FAD-bd"/>
</dbReference>
<dbReference type="GO" id="GO:0016491">
    <property type="term" value="F:oxidoreductase activity"/>
    <property type="evidence" value="ECO:0007669"/>
    <property type="project" value="InterPro"/>
</dbReference>
<protein>
    <submittedName>
        <fullName evidence="2">Oxidoreductase</fullName>
    </submittedName>
</protein>
<dbReference type="Gene3D" id="3.30.390.50">
    <property type="entry name" value="CO dehydrogenase flavoprotein, C-terminal domain"/>
    <property type="match status" value="1"/>
</dbReference>
<dbReference type="GO" id="GO:0071949">
    <property type="term" value="F:FAD binding"/>
    <property type="evidence" value="ECO:0007669"/>
    <property type="project" value="InterPro"/>
</dbReference>
<organism evidence="2 3">
    <name type="scientific">Halostreptopolyspora alba</name>
    <dbReference type="NCBI Taxonomy" id="2487137"/>
    <lineage>
        <taxon>Bacteria</taxon>
        <taxon>Bacillati</taxon>
        <taxon>Actinomycetota</taxon>
        <taxon>Actinomycetes</taxon>
        <taxon>Streptosporangiales</taxon>
        <taxon>Nocardiopsidaceae</taxon>
        <taxon>Halostreptopolyspora</taxon>
    </lineage>
</organism>
<reference evidence="2 3" key="1">
    <citation type="submission" date="2018-11" db="EMBL/GenBank/DDBJ databases">
        <title>The genome draft of YIM 96095.</title>
        <authorList>
            <person name="Tang S.-K."/>
            <person name="Chunyu W.-X."/>
            <person name="Feng Y.-Z."/>
        </authorList>
    </citation>
    <scope>NUCLEOTIDE SEQUENCE [LARGE SCALE GENOMIC DNA]</scope>
    <source>
        <strain evidence="2 3">YIM 96095</strain>
    </source>
</reference>
<dbReference type="InterPro" id="IPR016169">
    <property type="entry name" value="FAD-bd_PCMH_sub2"/>
</dbReference>
<dbReference type="Pfam" id="PF03450">
    <property type="entry name" value="CO_deh_flav_C"/>
    <property type="match status" value="1"/>
</dbReference>
<dbReference type="PANTHER" id="PTHR42659">
    <property type="entry name" value="XANTHINE DEHYDROGENASE SUBUNIT C-RELATED"/>
    <property type="match status" value="1"/>
</dbReference>
<dbReference type="InterPro" id="IPR036683">
    <property type="entry name" value="CO_DH_flav_C_dom_sf"/>
</dbReference>
<gene>
    <name evidence="2" type="ORF">EFW17_04570</name>
</gene>
<dbReference type="Pfam" id="PF00941">
    <property type="entry name" value="FAD_binding_5"/>
    <property type="match status" value="1"/>
</dbReference>
<dbReference type="SUPFAM" id="SSF55447">
    <property type="entry name" value="CO dehydrogenase flavoprotein C-terminal domain-like"/>
    <property type="match status" value="1"/>
</dbReference>
<dbReference type="Proteomes" id="UP000269198">
    <property type="component" value="Unassembled WGS sequence"/>
</dbReference>
<accession>A0A3N0EF30</accession>
<keyword evidence="3" id="KW-1185">Reference proteome</keyword>
<feature type="domain" description="FAD-binding PCMH-type" evidence="1">
    <location>
        <begin position="1"/>
        <end position="209"/>
    </location>
</feature>
<dbReference type="InterPro" id="IPR051312">
    <property type="entry name" value="Diverse_Substr_Oxidored"/>
</dbReference>
<evidence type="ECO:0000313" key="3">
    <source>
        <dbReference type="Proteomes" id="UP000269198"/>
    </source>
</evidence>
<name>A0A3N0EF30_9ACTN</name>
<evidence type="ECO:0000313" key="2">
    <source>
        <dbReference type="EMBL" id="RNL86480.1"/>
    </source>
</evidence>